<organism evidence="1">
    <name type="scientific">marine sediment metagenome</name>
    <dbReference type="NCBI Taxonomy" id="412755"/>
    <lineage>
        <taxon>unclassified sequences</taxon>
        <taxon>metagenomes</taxon>
        <taxon>ecological metagenomes</taxon>
    </lineage>
</organism>
<accession>X1SNZ5</accession>
<evidence type="ECO:0000313" key="1">
    <source>
        <dbReference type="EMBL" id="GAI77065.1"/>
    </source>
</evidence>
<gene>
    <name evidence="1" type="ORF">S12H4_13702</name>
</gene>
<dbReference type="AlphaFoldDB" id="X1SNZ5"/>
<proteinExistence type="predicted"/>
<comment type="caution">
    <text evidence="1">The sequence shown here is derived from an EMBL/GenBank/DDBJ whole genome shotgun (WGS) entry which is preliminary data.</text>
</comment>
<name>X1SNZ5_9ZZZZ</name>
<dbReference type="EMBL" id="BARW01006522">
    <property type="protein sequence ID" value="GAI77065.1"/>
    <property type="molecule type" value="Genomic_DNA"/>
</dbReference>
<protein>
    <submittedName>
        <fullName evidence="1">Uncharacterized protein</fullName>
    </submittedName>
</protein>
<reference evidence="1" key="1">
    <citation type="journal article" date="2014" name="Front. Microbiol.">
        <title>High frequency of phylogenetically diverse reductive dehalogenase-homologous genes in deep subseafloor sedimentary metagenomes.</title>
        <authorList>
            <person name="Kawai M."/>
            <person name="Futagami T."/>
            <person name="Toyoda A."/>
            <person name="Takaki Y."/>
            <person name="Nishi S."/>
            <person name="Hori S."/>
            <person name="Arai W."/>
            <person name="Tsubouchi T."/>
            <person name="Morono Y."/>
            <person name="Uchiyama I."/>
            <person name="Ito T."/>
            <person name="Fujiyama A."/>
            <person name="Inagaki F."/>
            <person name="Takami H."/>
        </authorList>
    </citation>
    <scope>NUCLEOTIDE SEQUENCE</scope>
    <source>
        <strain evidence="1">Expedition CK06-06</strain>
    </source>
</reference>
<sequence>MTIAIGINAGLYTILAADTRTTYFLRDSPFHDDDSSKVHKTTMGLITGAGFCPLLDFVNNRLATETIENTNSMLLVIKQARKQIRKRWQHYALIDSAIEQTGWIFSYFSPIDDKLTLRLGAYHQSLSMDNYVLYGVGDPAIIYPSELSHEEVDDIHPNILSRIVIPNNQSEIQSSIQHNATIIAALILALSPRCRSISNRFQIGIHMNGQRGVSKITDIQIDGKFELNITFDNS</sequence>